<evidence type="ECO:0000256" key="7">
    <source>
        <dbReference type="RuleBase" id="RU369025"/>
    </source>
</evidence>
<dbReference type="Gene3D" id="2.30.30.60">
    <property type="match status" value="1"/>
</dbReference>
<evidence type="ECO:0000256" key="3">
    <source>
        <dbReference type="ARBA" id="ARBA00022475"/>
    </source>
</evidence>
<feature type="domain" description="Mechanosensitive ion channel transmembrane helices 2/3" evidence="10">
    <location>
        <begin position="72"/>
        <end position="111"/>
    </location>
</feature>
<dbReference type="SUPFAM" id="SSF50182">
    <property type="entry name" value="Sm-like ribonucleoproteins"/>
    <property type="match status" value="1"/>
</dbReference>
<feature type="transmembrane region" description="Helical" evidence="7">
    <location>
        <begin position="20"/>
        <end position="44"/>
    </location>
</feature>
<evidence type="ECO:0000256" key="6">
    <source>
        <dbReference type="ARBA" id="ARBA00023136"/>
    </source>
</evidence>
<dbReference type="RefSeq" id="WP_258330238.1">
    <property type="nucleotide sequence ID" value="NZ_JAPTGG010000002.1"/>
</dbReference>
<evidence type="ECO:0000256" key="4">
    <source>
        <dbReference type="ARBA" id="ARBA00022692"/>
    </source>
</evidence>
<evidence type="ECO:0000256" key="1">
    <source>
        <dbReference type="ARBA" id="ARBA00004651"/>
    </source>
</evidence>
<keyword evidence="12" id="KW-1185">Reference proteome</keyword>
<evidence type="ECO:0000313" key="11">
    <source>
        <dbReference type="EMBL" id="MCZ0864080.1"/>
    </source>
</evidence>
<comment type="function">
    <text evidence="7">Mechanosensitive channel that participates in the regulation of osmotic pressure changes within the cell, opening in response to stretch forces in the membrane lipid bilayer, without the need for other proteins. Contributes to normal resistance to hypoosmotic shock. Forms an ion channel of 1.0 nanosiemens conductance with a slight preference for anions.</text>
</comment>
<organism evidence="11 12">
    <name type="scientific">Dasania phycosphaerae</name>
    <dbReference type="NCBI Taxonomy" id="2950436"/>
    <lineage>
        <taxon>Bacteria</taxon>
        <taxon>Pseudomonadati</taxon>
        <taxon>Pseudomonadota</taxon>
        <taxon>Gammaproteobacteria</taxon>
        <taxon>Cellvibrionales</taxon>
        <taxon>Spongiibacteraceae</taxon>
        <taxon>Dasania</taxon>
    </lineage>
</organism>
<comment type="subunit">
    <text evidence="7">Homoheptamer.</text>
</comment>
<dbReference type="Proteomes" id="UP001069090">
    <property type="component" value="Unassembled WGS sequence"/>
</dbReference>
<dbReference type="InterPro" id="IPR006685">
    <property type="entry name" value="MscS_channel_2nd"/>
</dbReference>
<accession>A0A9J6RIK0</accession>
<dbReference type="InterPro" id="IPR010920">
    <property type="entry name" value="LSM_dom_sf"/>
</dbReference>
<evidence type="ECO:0000313" key="12">
    <source>
        <dbReference type="Proteomes" id="UP001069090"/>
    </source>
</evidence>
<dbReference type="Pfam" id="PF21088">
    <property type="entry name" value="MS_channel_1st"/>
    <property type="match status" value="1"/>
</dbReference>
<evidence type="ECO:0000259" key="8">
    <source>
        <dbReference type="Pfam" id="PF00924"/>
    </source>
</evidence>
<evidence type="ECO:0000259" key="9">
    <source>
        <dbReference type="Pfam" id="PF21082"/>
    </source>
</evidence>
<feature type="domain" description="Mechanosensitive ion channel MscS C-terminal" evidence="9">
    <location>
        <begin position="184"/>
        <end position="265"/>
    </location>
</feature>
<dbReference type="Gene3D" id="1.10.287.1260">
    <property type="match status" value="1"/>
</dbReference>
<evidence type="ECO:0000256" key="2">
    <source>
        <dbReference type="ARBA" id="ARBA00008017"/>
    </source>
</evidence>
<dbReference type="GO" id="GO:0005886">
    <property type="term" value="C:plasma membrane"/>
    <property type="evidence" value="ECO:0007669"/>
    <property type="project" value="UniProtKB-SubCell"/>
</dbReference>
<dbReference type="Pfam" id="PF21082">
    <property type="entry name" value="MS_channel_3rd"/>
    <property type="match status" value="1"/>
</dbReference>
<keyword evidence="4 7" id="KW-0812">Transmembrane</keyword>
<dbReference type="SUPFAM" id="SSF82689">
    <property type="entry name" value="Mechanosensitive channel protein MscS (YggB), C-terminal domain"/>
    <property type="match status" value="1"/>
</dbReference>
<comment type="caution">
    <text evidence="7">Lacks conserved residue(s) required for the propagation of feature annotation.</text>
</comment>
<dbReference type="Pfam" id="PF00924">
    <property type="entry name" value="MS_channel_2nd"/>
    <property type="match status" value="1"/>
</dbReference>
<dbReference type="InterPro" id="IPR011066">
    <property type="entry name" value="MscS_channel_C_sf"/>
</dbReference>
<feature type="transmembrane region" description="Helical" evidence="7">
    <location>
        <begin position="64"/>
        <end position="85"/>
    </location>
</feature>
<gene>
    <name evidence="11" type="ORF">O0V09_02640</name>
</gene>
<dbReference type="InterPro" id="IPR008910">
    <property type="entry name" value="MSC_TM_helix"/>
</dbReference>
<keyword evidence="3" id="KW-1003">Cell membrane</keyword>
<dbReference type="EMBL" id="JAPTGG010000002">
    <property type="protein sequence ID" value="MCZ0864080.1"/>
    <property type="molecule type" value="Genomic_DNA"/>
</dbReference>
<comment type="subcellular location">
    <subcellularLocation>
        <location evidence="7">Cell inner membrane</location>
        <topology evidence="7">Multi-pass membrane protein</topology>
    </subcellularLocation>
    <subcellularLocation>
        <location evidence="1">Cell membrane</location>
        <topology evidence="1">Multi-pass membrane protein</topology>
    </subcellularLocation>
</comment>
<comment type="caution">
    <text evidence="11">The sequence shown here is derived from an EMBL/GenBank/DDBJ whole genome shotgun (WGS) entry which is preliminary data.</text>
</comment>
<evidence type="ECO:0000259" key="10">
    <source>
        <dbReference type="Pfam" id="PF21088"/>
    </source>
</evidence>
<dbReference type="PANTHER" id="PTHR30221:SF1">
    <property type="entry name" value="SMALL-CONDUCTANCE MECHANOSENSITIVE CHANNEL"/>
    <property type="match status" value="1"/>
</dbReference>
<reference evidence="11 12" key="1">
    <citation type="submission" date="2022-12" db="EMBL/GenBank/DDBJ databases">
        <title>Dasania phycosphaerae sp. nov., isolated from particulate material of the south coast of Korea.</title>
        <authorList>
            <person name="Jiang Y."/>
        </authorList>
    </citation>
    <scope>NUCLEOTIDE SEQUENCE [LARGE SCALE GENOMIC DNA]</scope>
    <source>
        <strain evidence="11 12">GY-19</strain>
    </source>
</reference>
<name>A0A9J6RIK0_9GAMM</name>
<dbReference type="PANTHER" id="PTHR30221">
    <property type="entry name" value="SMALL-CONDUCTANCE MECHANOSENSITIVE CHANNEL"/>
    <property type="match status" value="1"/>
</dbReference>
<dbReference type="Gene3D" id="3.30.70.100">
    <property type="match status" value="1"/>
</dbReference>
<dbReference type="InterPro" id="IPR023408">
    <property type="entry name" value="MscS_beta-dom_sf"/>
</dbReference>
<feature type="domain" description="Mechanosensitive ion channel MscS" evidence="8">
    <location>
        <begin position="113"/>
        <end position="177"/>
    </location>
</feature>
<dbReference type="InterPro" id="IPR049278">
    <property type="entry name" value="MS_channel_C"/>
</dbReference>
<dbReference type="AlphaFoldDB" id="A0A9J6RIK0"/>
<dbReference type="SUPFAM" id="SSF82861">
    <property type="entry name" value="Mechanosensitive channel protein MscS (YggB), transmembrane region"/>
    <property type="match status" value="1"/>
</dbReference>
<dbReference type="InterPro" id="IPR045275">
    <property type="entry name" value="MscS_archaea/bacteria_type"/>
</dbReference>
<keyword evidence="6 7" id="KW-0472">Membrane</keyword>
<keyword evidence="7" id="KW-0407">Ion channel</keyword>
<proteinExistence type="inferred from homology"/>
<dbReference type="InterPro" id="IPR011014">
    <property type="entry name" value="MscS_channel_TM-2"/>
</dbReference>
<protein>
    <recommendedName>
        <fullName evidence="7">Small-conductance mechanosensitive channel</fullName>
    </recommendedName>
</protein>
<dbReference type="GO" id="GO:0008381">
    <property type="term" value="F:mechanosensitive monoatomic ion channel activity"/>
    <property type="evidence" value="ECO:0007669"/>
    <property type="project" value="InterPro"/>
</dbReference>
<sequence>MEQNLTKELEQATAIYKMVVEFFVAYSFQILGAIIVLLLGIWLARKVSNWVLGLLEKKQFDVTLSHFIAAGVKVLIIVMVAIIALGKVGISVTPFLALLGAASLGVGLAMQGMLSNYSAGFHIIITRPFVVGDTISVQGVTGQVDEVRLAYTLLVDEDGVRISIPNKHIIGEILHNSQQYTLAELGIGIAYHEDPEQAIKYIEQALNHLDCLQGLKPAQLGIASFGDSSINLGIRIWLPTQQYYQQLYQVNQAIFNALRSNGVDIPFPQREVRLLQDAQQ</sequence>
<feature type="transmembrane region" description="Helical" evidence="7">
    <location>
        <begin position="92"/>
        <end position="114"/>
    </location>
</feature>
<evidence type="ECO:0000256" key="5">
    <source>
        <dbReference type="ARBA" id="ARBA00022989"/>
    </source>
</evidence>
<keyword evidence="7" id="KW-0813">Transport</keyword>
<keyword evidence="7" id="KW-0406">Ion transport</keyword>
<keyword evidence="7" id="KW-0997">Cell inner membrane</keyword>
<keyword evidence="5 7" id="KW-1133">Transmembrane helix</keyword>
<dbReference type="InterPro" id="IPR049142">
    <property type="entry name" value="MS_channel_1st"/>
</dbReference>
<comment type="similarity">
    <text evidence="2 7">Belongs to the MscS (TC 1.A.23) family.</text>
</comment>
<dbReference type="Pfam" id="PF05552">
    <property type="entry name" value="MS_channel_1st_1"/>
    <property type="match status" value="1"/>
</dbReference>